<dbReference type="EMBL" id="JALPQF010000006">
    <property type="protein sequence ID" value="MCK8480571.1"/>
    <property type="molecule type" value="Genomic_DNA"/>
</dbReference>
<organism evidence="2 3">
    <name type="scientific">Psychroserpens algicola</name>
    <dbReference type="NCBI Taxonomy" id="1719034"/>
    <lineage>
        <taxon>Bacteria</taxon>
        <taxon>Pseudomonadati</taxon>
        <taxon>Bacteroidota</taxon>
        <taxon>Flavobacteriia</taxon>
        <taxon>Flavobacteriales</taxon>
        <taxon>Flavobacteriaceae</taxon>
        <taxon>Psychroserpens</taxon>
    </lineage>
</organism>
<dbReference type="RefSeq" id="WP_248412647.1">
    <property type="nucleotide sequence ID" value="NZ_JALPQF010000006.1"/>
</dbReference>
<keyword evidence="1" id="KW-0732">Signal</keyword>
<reference evidence="2" key="1">
    <citation type="submission" date="2022-04" db="EMBL/GenBank/DDBJ databases">
        <authorList>
            <person name="Ren T."/>
        </authorList>
    </citation>
    <scope>NUCLEOTIDE SEQUENCE</scope>
    <source>
        <strain evidence="2">F63249</strain>
    </source>
</reference>
<evidence type="ECO:0000313" key="3">
    <source>
        <dbReference type="Proteomes" id="UP001203687"/>
    </source>
</evidence>
<accession>A0ABT0H883</accession>
<gene>
    <name evidence="2" type="ORF">MUY34_08070</name>
</gene>
<proteinExistence type="predicted"/>
<sequence>MKAMTKLMFTLVVLGLTFTSCSDDGSSLPEEEQSVDISEVALSSEVDAAASVIGDIIIDAYEGQESDALNRTDGQQSGLPDCVTITVVVQQGFREVTVDFGTEGCEVHGHVLKGQIVFSYTRDPEAQEILISYSLVDFFFDTKNIIGSKTLLKQLSNDNGNPQFTHTLDLTVIWPNGAQASREGVKEKEWVEGFASGVWSDNVFEVSGYWTTTFVNGNMHSYEVVTPLRREVICFYFVSGSVDVQRTNFGGVFDYGSGDCDNEATFTTNNGNVIDVLLN</sequence>
<dbReference type="PROSITE" id="PS51257">
    <property type="entry name" value="PROKAR_LIPOPROTEIN"/>
    <property type="match status" value="1"/>
</dbReference>
<evidence type="ECO:0000256" key="1">
    <source>
        <dbReference type="SAM" id="SignalP"/>
    </source>
</evidence>
<evidence type="ECO:0000313" key="2">
    <source>
        <dbReference type="EMBL" id="MCK8480571.1"/>
    </source>
</evidence>
<feature type="signal peptide" evidence="1">
    <location>
        <begin position="1"/>
        <end position="22"/>
    </location>
</feature>
<evidence type="ECO:0008006" key="4">
    <source>
        <dbReference type="Google" id="ProtNLM"/>
    </source>
</evidence>
<comment type="caution">
    <text evidence="2">The sequence shown here is derived from an EMBL/GenBank/DDBJ whole genome shotgun (WGS) entry which is preliminary data.</text>
</comment>
<protein>
    <recommendedName>
        <fullName evidence="4">Lipoprotein</fullName>
    </recommendedName>
</protein>
<feature type="chain" id="PRO_5046820151" description="Lipoprotein" evidence="1">
    <location>
        <begin position="23"/>
        <end position="279"/>
    </location>
</feature>
<dbReference type="Proteomes" id="UP001203687">
    <property type="component" value="Unassembled WGS sequence"/>
</dbReference>
<keyword evidence="3" id="KW-1185">Reference proteome</keyword>
<name>A0ABT0H883_9FLAO</name>